<dbReference type="AlphaFoldDB" id="W4SLZ5"/>
<dbReference type="EMBL" id="BAVC01000355">
    <property type="protein sequence ID" value="GAE57595.1"/>
    <property type="molecule type" value="Genomic_DNA"/>
</dbReference>
<sequence length="323" mass="34707">LRNHPGTAVAAQDQAQGLQLRAAFCARRAAHHLRRRRQARAGSAQARGGRVPQGRQGCGVHPGAAELLQRRRELADADVHAGVHALVRLLPAGAGIPAHPDSVGRYLQPLPSGCVAPGARLGPVQRHRRRRPGRAADPERLPRQRGQLHHVRRSQRQHSQLDSAAFALAQGLYADLAGAHARPGAPVSQHRVQGLLGLSVLHWRRFLHRVGRAGAVGAVCGLGSHRDNRVRALLPAVAGDRVVGQSAVGQCVLHLHHAGGCVQTRLLQAGALRVDRALLLGVAVDRRVQGSLAADPQSVLLGEDHSWHQQAFGKRAPRRTRRV</sequence>
<dbReference type="Proteomes" id="UP000019084">
    <property type="component" value="Unassembled WGS sequence"/>
</dbReference>
<comment type="caution">
    <text evidence="2">The sequence shown here is derived from an EMBL/GenBank/DDBJ whole genome shotgun (WGS) entry which is preliminary data.</text>
</comment>
<feature type="compositionally biased region" description="Low complexity" evidence="1">
    <location>
        <begin position="40"/>
        <end position="50"/>
    </location>
</feature>
<reference evidence="2 3" key="1">
    <citation type="submission" date="2014-01" db="EMBL/GenBank/DDBJ databases">
        <title>Genome sequence and analysis of Xanthomonas arboricola pv. pruni.</title>
        <authorList>
            <person name="Fujikawa T."/>
            <person name="Nakazono-Nagaoka E."/>
        </authorList>
    </citation>
    <scope>NUCLEOTIDE SEQUENCE [LARGE SCALE GENOMIC DNA]</scope>
    <source>
        <strain evidence="3">MAFF 301420</strain>
    </source>
</reference>
<protein>
    <submittedName>
        <fullName evidence="2">Uncharacterized protein</fullName>
    </submittedName>
</protein>
<name>W4SLZ5_9XANT</name>
<feature type="region of interest" description="Disordered" evidence="1">
    <location>
        <begin position="34"/>
        <end position="59"/>
    </location>
</feature>
<feature type="region of interest" description="Disordered" evidence="1">
    <location>
        <begin position="117"/>
        <end position="159"/>
    </location>
</feature>
<feature type="non-terminal residue" evidence="2">
    <location>
        <position position="1"/>
    </location>
</feature>
<gene>
    <name evidence="2" type="ORF">XPR_4230</name>
</gene>
<evidence type="ECO:0000313" key="2">
    <source>
        <dbReference type="EMBL" id="GAE57595.1"/>
    </source>
</evidence>
<evidence type="ECO:0000313" key="3">
    <source>
        <dbReference type="Proteomes" id="UP000019084"/>
    </source>
</evidence>
<evidence type="ECO:0000256" key="1">
    <source>
        <dbReference type="SAM" id="MobiDB-lite"/>
    </source>
</evidence>
<organism evidence="2 3">
    <name type="scientific">Xanthomonas arboricola pv. pruni MAFF 301420</name>
    <dbReference type="NCBI Taxonomy" id="1418095"/>
    <lineage>
        <taxon>Bacteria</taxon>
        <taxon>Pseudomonadati</taxon>
        <taxon>Pseudomonadota</taxon>
        <taxon>Gammaproteobacteria</taxon>
        <taxon>Lysobacterales</taxon>
        <taxon>Lysobacteraceae</taxon>
        <taxon>Xanthomonas</taxon>
    </lineage>
</organism>
<proteinExistence type="predicted"/>
<feature type="non-terminal residue" evidence="2">
    <location>
        <position position="323"/>
    </location>
</feature>
<feature type="compositionally biased region" description="Basic residues" evidence="1">
    <location>
        <begin position="146"/>
        <end position="156"/>
    </location>
</feature>
<accession>W4SLZ5</accession>